<dbReference type="InterPro" id="IPR009071">
    <property type="entry name" value="HMG_box_dom"/>
</dbReference>
<evidence type="ECO:0000256" key="3">
    <source>
        <dbReference type="ARBA" id="ARBA00023125"/>
    </source>
</evidence>
<dbReference type="GO" id="GO:0003677">
    <property type="term" value="F:DNA binding"/>
    <property type="evidence" value="ECO:0007669"/>
    <property type="project" value="UniProtKB-UniRule"/>
</dbReference>
<dbReference type="InterPro" id="IPR036910">
    <property type="entry name" value="HMG_box_dom_sf"/>
</dbReference>
<keyword evidence="8" id="KW-1185">Reference proteome</keyword>
<evidence type="ECO:0000256" key="2">
    <source>
        <dbReference type="ARBA" id="ARBA00008774"/>
    </source>
</evidence>
<dbReference type="Pfam" id="PF09011">
    <property type="entry name" value="HMG_box_2"/>
    <property type="match status" value="1"/>
</dbReference>
<evidence type="ECO:0000256" key="5">
    <source>
        <dbReference type="PROSITE-ProRule" id="PRU00267"/>
    </source>
</evidence>
<organism evidence="7 8">
    <name type="scientific">Dibothriocephalus latus</name>
    <name type="common">Fish tapeworm</name>
    <name type="synonym">Diphyllobothrium latum</name>
    <dbReference type="NCBI Taxonomy" id="60516"/>
    <lineage>
        <taxon>Eukaryota</taxon>
        <taxon>Metazoa</taxon>
        <taxon>Spiralia</taxon>
        <taxon>Lophotrochozoa</taxon>
        <taxon>Platyhelminthes</taxon>
        <taxon>Cestoda</taxon>
        <taxon>Eucestoda</taxon>
        <taxon>Diphyllobothriidea</taxon>
        <taxon>Diphyllobothriidae</taxon>
        <taxon>Dibothriocephalus</taxon>
    </lineage>
</organism>
<name>A0A3P7LVI8_DIBLA</name>
<evidence type="ECO:0000256" key="4">
    <source>
        <dbReference type="ARBA" id="ARBA00023242"/>
    </source>
</evidence>
<dbReference type="PROSITE" id="PS50118">
    <property type="entry name" value="HMG_BOX_2"/>
    <property type="match status" value="2"/>
</dbReference>
<evidence type="ECO:0000313" key="7">
    <source>
        <dbReference type="EMBL" id="VDN14108.1"/>
    </source>
</evidence>
<reference evidence="7 8" key="1">
    <citation type="submission" date="2018-11" db="EMBL/GenBank/DDBJ databases">
        <authorList>
            <consortium name="Pathogen Informatics"/>
        </authorList>
    </citation>
    <scope>NUCLEOTIDE SEQUENCE [LARGE SCALE GENOMIC DNA]</scope>
</reference>
<keyword evidence="3 5" id="KW-0238">DNA-binding</keyword>
<feature type="DNA-binding region" description="HMG box" evidence="5">
    <location>
        <begin position="8"/>
        <end position="57"/>
    </location>
</feature>
<comment type="subcellular location">
    <subcellularLocation>
        <location evidence="1">Nucleus</location>
    </subcellularLocation>
</comment>
<accession>A0A3P7LVI8</accession>
<feature type="domain" description="HMG box" evidence="6">
    <location>
        <begin position="64"/>
        <end position="130"/>
    </location>
</feature>
<evidence type="ECO:0000259" key="6">
    <source>
        <dbReference type="PROSITE" id="PS50118"/>
    </source>
</evidence>
<keyword evidence="4 5" id="KW-0539">Nucleus</keyword>
<dbReference type="OrthoDB" id="1919336at2759"/>
<proteinExistence type="inferred from homology"/>
<protein>
    <recommendedName>
        <fullName evidence="6">HMG box domain-containing protein</fullName>
    </recommendedName>
</protein>
<dbReference type="Pfam" id="PF00505">
    <property type="entry name" value="HMG_box"/>
    <property type="match status" value="1"/>
</dbReference>
<dbReference type="Proteomes" id="UP000281553">
    <property type="component" value="Unassembled WGS sequence"/>
</dbReference>
<dbReference type="AlphaFoldDB" id="A0A3P7LVI8"/>
<gene>
    <name evidence="7" type="ORF">DILT_LOCUS9939</name>
</gene>
<dbReference type="Gene3D" id="1.10.30.10">
    <property type="entry name" value="High mobility group box domain"/>
    <property type="match status" value="2"/>
</dbReference>
<dbReference type="EMBL" id="UYRU01058286">
    <property type="protein sequence ID" value="VDN14108.1"/>
    <property type="molecule type" value="Genomic_DNA"/>
</dbReference>
<feature type="domain" description="HMG box" evidence="6">
    <location>
        <begin position="8"/>
        <end position="57"/>
    </location>
</feature>
<dbReference type="PANTHER" id="PTHR48112:SF32">
    <property type="entry name" value="HIGH MOBILITY GROUP PROTEIN B3"/>
    <property type="match status" value="1"/>
</dbReference>
<dbReference type="FunFam" id="1.10.30.10:FF:000016">
    <property type="entry name" value="FACT complex subunit SSRP1"/>
    <property type="match status" value="1"/>
</dbReference>
<comment type="similarity">
    <text evidence="2">Belongs to the HMGB family.</text>
</comment>
<sequence length="134" mass="15445">MAKDKSKPKAALSAYTIFVQCTREEQKKKNPNANIEFAAFSKDCSAKWKGDAKKKKKNKDPNAPKRPMSAFFLFSQDERPKLRQLHPDWTVGQMAKELGVRWEQCKNRSKYNAQAVAEKARYEKAVEDYKKSLA</sequence>
<evidence type="ECO:0000313" key="8">
    <source>
        <dbReference type="Proteomes" id="UP000281553"/>
    </source>
</evidence>
<dbReference type="PANTHER" id="PTHR48112">
    <property type="entry name" value="HIGH MOBILITY GROUP PROTEIN DSP1"/>
    <property type="match status" value="1"/>
</dbReference>
<dbReference type="SMART" id="SM00398">
    <property type="entry name" value="HMG"/>
    <property type="match status" value="2"/>
</dbReference>
<dbReference type="SUPFAM" id="SSF47095">
    <property type="entry name" value="HMG-box"/>
    <property type="match status" value="2"/>
</dbReference>
<evidence type="ECO:0000256" key="1">
    <source>
        <dbReference type="ARBA" id="ARBA00004123"/>
    </source>
</evidence>
<feature type="DNA-binding region" description="HMG box" evidence="5">
    <location>
        <begin position="64"/>
        <end position="130"/>
    </location>
</feature>
<dbReference type="GO" id="GO:0005634">
    <property type="term" value="C:nucleus"/>
    <property type="evidence" value="ECO:0007669"/>
    <property type="project" value="UniProtKB-SubCell"/>
</dbReference>
<dbReference type="InterPro" id="IPR050342">
    <property type="entry name" value="HMGB"/>
</dbReference>